<feature type="binding site" evidence="9">
    <location>
        <begin position="33"/>
        <end position="39"/>
    </location>
    <ligand>
        <name>ATP</name>
        <dbReference type="ChEBI" id="CHEBI:30616"/>
    </ligand>
</feature>
<keyword evidence="8 9" id="KW-0234">DNA repair</keyword>
<evidence type="ECO:0000256" key="5">
    <source>
        <dbReference type="ARBA" id="ARBA00022833"/>
    </source>
</evidence>
<keyword evidence="1 9" id="KW-0479">Metal-binding</keyword>
<dbReference type="Gene3D" id="3.40.50.300">
    <property type="entry name" value="P-loop containing nucleotide triphosphate hydrolases"/>
    <property type="match status" value="2"/>
</dbReference>
<accession>A0A7C3RBD7</accession>
<dbReference type="InterPro" id="IPR038729">
    <property type="entry name" value="Rad50/SbcC_AAA"/>
</dbReference>
<protein>
    <recommendedName>
        <fullName evidence="9">DNA double-strand break repair Rad50 ATPase</fullName>
    </recommendedName>
</protein>
<dbReference type="HAMAP" id="MF_00449">
    <property type="entry name" value="RAD50"/>
    <property type="match status" value="1"/>
</dbReference>
<comment type="subunit">
    <text evidence="9">Homodimer. Forms a heterotetramer composed of two Mre11 subunits and two Rad50 subunits.</text>
</comment>
<feature type="domain" description="Zinc-hook" evidence="11">
    <location>
        <begin position="392"/>
        <end position="489"/>
    </location>
</feature>
<dbReference type="NCBIfam" id="NF003034">
    <property type="entry name" value="PRK03918.1"/>
    <property type="match status" value="1"/>
</dbReference>
<dbReference type="Pfam" id="PF04423">
    <property type="entry name" value="Rad50_zn_hook"/>
    <property type="match status" value="1"/>
</dbReference>
<keyword evidence="6 9" id="KW-0067">ATP-binding</keyword>
<feature type="binding site" evidence="9">
    <location>
        <begin position="792"/>
        <end position="797"/>
    </location>
    <ligand>
        <name>ATP</name>
        <dbReference type="ChEBI" id="CHEBI:30616"/>
    </ligand>
</feature>
<dbReference type="Pfam" id="PF13476">
    <property type="entry name" value="AAA_23"/>
    <property type="match status" value="1"/>
</dbReference>
<dbReference type="GO" id="GO:0005524">
    <property type="term" value="F:ATP binding"/>
    <property type="evidence" value="ECO:0007669"/>
    <property type="project" value="UniProtKB-UniRule"/>
</dbReference>
<proteinExistence type="inferred from homology"/>
<dbReference type="InterPro" id="IPR027417">
    <property type="entry name" value="P-loop_NTPase"/>
</dbReference>
<evidence type="ECO:0000256" key="4">
    <source>
        <dbReference type="ARBA" id="ARBA00022801"/>
    </source>
</evidence>
<evidence type="ECO:0000256" key="6">
    <source>
        <dbReference type="ARBA" id="ARBA00022840"/>
    </source>
</evidence>
<dbReference type="PANTHER" id="PTHR32114">
    <property type="entry name" value="ABC TRANSPORTER ABCH.3"/>
    <property type="match status" value="1"/>
</dbReference>
<dbReference type="Gene3D" id="6.10.250.70">
    <property type="match status" value="1"/>
</dbReference>
<evidence type="ECO:0000256" key="10">
    <source>
        <dbReference type="PROSITE-ProRule" id="PRU00471"/>
    </source>
</evidence>
<evidence type="ECO:0000256" key="1">
    <source>
        <dbReference type="ARBA" id="ARBA00022723"/>
    </source>
</evidence>
<keyword evidence="3 9" id="KW-0227">DNA damage</keyword>
<evidence type="ECO:0000259" key="11">
    <source>
        <dbReference type="PROSITE" id="PS51131"/>
    </source>
</evidence>
<comment type="domain">
    <text evidence="9">The two conserved Cys that bind zinc constitute the zinc-hook, which separates the large intramolecular coiled coil regions. The 2 Cys residues coordinate one molecule of zinc with the help of the 2 Cys residues of the zinc-hook of another Rad50 molecule, thereby forming a V-shaped homodimer.</text>
</comment>
<dbReference type="EMBL" id="DTLB01000008">
    <property type="protein sequence ID" value="HFW31687.1"/>
    <property type="molecule type" value="Genomic_DNA"/>
</dbReference>
<feature type="binding site" evidence="9">
    <location>
        <position position="128"/>
    </location>
    <ligand>
        <name>ATP</name>
        <dbReference type="ChEBI" id="CHEBI:30616"/>
    </ligand>
</feature>
<keyword evidence="4 9" id="KW-0378">Hydrolase</keyword>
<keyword evidence="7 9" id="KW-0175">Coiled coil</keyword>
<feature type="coiled-coil region" evidence="9">
    <location>
        <begin position="165"/>
        <end position="412"/>
    </location>
</feature>
<dbReference type="GO" id="GO:0008270">
    <property type="term" value="F:zinc ion binding"/>
    <property type="evidence" value="ECO:0007669"/>
    <property type="project" value="UniProtKB-UniRule"/>
</dbReference>
<reference evidence="12" key="1">
    <citation type="journal article" date="2020" name="mSystems">
        <title>Genome- and Community-Level Interaction Insights into Carbon Utilization and Element Cycling Functions of Hydrothermarchaeota in Hydrothermal Sediment.</title>
        <authorList>
            <person name="Zhou Z."/>
            <person name="Liu Y."/>
            <person name="Xu W."/>
            <person name="Pan J."/>
            <person name="Luo Z.H."/>
            <person name="Li M."/>
        </authorList>
    </citation>
    <scope>NUCLEOTIDE SEQUENCE [LARGE SCALE GENOMIC DNA]</scope>
    <source>
        <strain evidence="12">SpSt-87</strain>
    </source>
</reference>
<feature type="binding site" evidence="9 10">
    <location>
        <position position="437"/>
    </location>
    <ligand>
        <name>Zn(2+)</name>
        <dbReference type="ChEBI" id="CHEBI:29105"/>
    </ligand>
</feature>
<sequence length="886" mass="104226">MILLRELQIKNFRSHSDSRIEFDTGINLIAGRNGAGKSSILEAILVSFYGLKPAGLRKNDLVRINSSGYSLTLTFYLNGEKITISRKSNGEAVLTGKEVIEGDSNITEWIEKHICPAHVFTGAIYVRQGEIDSIIRDDESRERIIKQITRIEDYENAWRNLGTVIKMLEKEKNSLKEFLRQEEEIRKRKEAKENEIDKTKREIKELENLEERLSEELERLKTRLNELEDYKSKLELLKKQENQHLQERRGLEERLKGLEKQLEEVNFRILELEKMAKEAEKLKPEAERFLALEKLLSEINREIKDLERKEKGLVEKLAEIRTQIRKSEEDGSKLEEVKRKIEELENELLKFESSHKLLEGLRGRIERLQSLKAKLDEKGLTPDKIEKMYSLVSKAREEEKEITEKLKKLIAKKSSLLTRGKQLKKAVEDLKSAEGSCPVCGRELDDDHRRRILLEYREEMRKIAEELARAEDFEKTLKGKLEEIERTLAMQEAVLKYRQMVEEIKGLEKELSAHDIEKLSAESEEYKRIKEKLDGLKGQEKVLSVSANKLDELRIQHREIEELLKELENKKLDFYRKLREEGFGNLEELEREVRSLRDYHNRWLQLKDSDKRLEDEIRRRGALEKEISETKIRFDEIDEELKTLKAQIEDVLGVYSEDEHRKLNEEYLRISKELSGLKSRVEALRENLQTAERDLNFLKEQLARMDEYRRRVEVFEKVAIPELTEIRDKFRKYKNLIAESSMREVERYASEIFEELTEGKYSGIRLKKVTERGKERLRVFVLYQGEEREIGFLSGGELIALGLAFRLALSMFMIRGRVPLLILDEPTPFLDEERRRKLVDVTTNYLRKIPQVIIVSHDDELKDAADRVIFVDSQGGVSRVRYVEAQ</sequence>
<evidence type="ECO:0000256" key="9">
    <source>
        <dbReference type="HAMAP-Rule" id="MF_00449"/>
    </source>
</evidence>
<dbReference type="SUPFAM" id="SSF52540">
    <property type="entry name" value="P-loop containing nucleoside triphosphate hydrolases"/>
    <property type="match status" value="2"/>
</dbReference>
<dbReference type="PANTHER" id="PTHR32114:SF2">
    <property type="entry name" value="ABC TRANSPORTER ABCH.3"/>
    <property type="match status" value="1"/>
</dbReference>
<feature type="binding site" evidence="9">
    <location>
        <position position="13"/>
    </location>
    <ligand>
        <name>ATP</name>
        <dbReference type="ChEBI" id="CHEBI:30616"/>
    </ligand>
</feature>
<dbReference type="Gene3D" id="1.10.287.510">
    <property type="entry name" value="Helix hairpin bin"/>
    <property type="match status" value="1"/>
</dbReference>
<dbReference type="PROSITE" id="PS51131">
    <property type="entry name" value="ZN_HOOK"/>
    <property type="match status" value="1"/>
</dbReference>
<name>A0A7C3RBD7_ARCFL</name>
<dbReference type="InterPro" id="IPR022982">
    <property type="entry name" value="Rad50_ATPase_archaeal"/>
</dbReference>
<feature type="coiled-coil region" evidence="9">
    <location>
        <begin position="453"/>
        <end position="718"/>
    </location>
</feature>
<dbReference type="AlphaFoldDB" id="A0A7C3RBD7"/>
<evidence type="ECO:0000256" key="7">
    <source>
        <dbReference type="ARBA" id="ARBA00023054"/>
    </source>
</evidence>
<keyword evidence="5 9" id="KW-0862">Zinc</keyword>
<evidence type="ECO:0000256" key="8">
    <source>
        <dbReference type="ARBA" id="ARBA00023204"/>
    </source>
</evidence>
<feature type="binding site" evidence="9 10">
    <location>
        <position position="440"/>
    </location>
    <ligand>
        <name>Zn(2+)</name>
        <dbReference type="ChEBI" id="CHEBI:29105"/>
    </ligand>
</feature>
<dbReference type="SUPFAM" id="SSF75712">
    <property type="entry name" value="Rad50 coiled-coil Zn hook"/>
    <property type="match status" value="1"/>
</dbReference>
<organism evidence="12">
    <name type="scientific">Archaeoglobus fulgidus</name>
    <dbReference type="NCBI Taxonomy" id="2234"/>
    <lineage>
        <taxon>Archaea</taxon>
        <taxon>Methanobacteriati</taxon>
        <taxon>Methanobacteriota</taxon>
        <taxon>Archaeoglobi</taxon>
        <taxon>Archaeoglobales</taxon>
        <taxon>Archaeoglobaceae</taxon>
        <taxon>Archaeoglobus</taxon>
    </lineage>
</organism>
<evidence type="ECO:0000256" key="3">
    <source>
        <dbReference type="ARBA" id="ARBA00022763"/>
    </source>
</evidence>
<comment type="caution">
    <text evidence="12">The sequence shown here is derived from an EMBL/GenBank/DDBJ whole genome shotgun (WGS) entry which is preliminary data.</text>
</comment>
<dbReference type="SMART" id="SM00382">
    <property type="entry name" value="AAA"/>
    <property type="match status" value="1"/>
</dbReference>
<comment type="similarity">
    <text evidence="9">Belongs to the SMC family. RAD50 subfamily.</text>
</comment>
<evidence type="ECO:0000313" key="12">
    <source>
        <dbReference type="EMBL" id="HFW31687.1"/>
    </source>
</evidence>
<keyword evidence="2 9" id="KW-0547">Nucleotide-binding</keyword>
<evidence type="ECO:0000256" key="2">
    <source>
        <dbReference type="ARBA" id="ARBA00022741"/>
    </source>
</evidence>
<dbReference type="InterPro" id="IPR003593">
    <property type="entry name" value="AAA+_ATPase"/>
</dbReference>
<dbReference type="InterPro" id="IPR013134">
    <property type="entry name" value="Zn_hook_RAD50"/>
</dbReference>
<gene>
    <name evidence="9" type="primary">rad50</name>
    <name evidence="12" type="ORF">ENW66_01850</name>
</gene>
<dbReference type="GO" id="GO:0006302">
    <property type="term" value="P:double-strand break repair"/>
    <property type="evidence" value="ECO:0007669"/>
    <property type="project" value="UniProtKB-UniRule"/>
</dbReference>
<comment type="function">
    <text evidence="9">Part of the Rad50/Mre11 complex, which is involved in the early steps of DNA double-strand break (DSB) repair. The complex may facilitate opening of the processed DNA ends to aid in the recruitment of HerA and NurA. Rad50 controls the balance between DNA end bridging and DNA resection via ATP-dependent structural rearrangements of the Rad50/Mre11 complex.</text>
</comment>
<comment type="cofactor">
    <cofactor evidence="9">
        <name>Zn(2+)</name>
        <dbReference type="ChEBI" id="CHEBI:29105"/>
    </cofactor>
    <text evidence="9">Binds 1 zinc ion per homodimer.</text>
</comment>
<dbReference type="GO" id="GO:0016887">
    <property type="term" value="F:ATP hydrolysis activity"/>
    <property type="evidence" value="ECO:0007669"/>
    <property type="project" value="UniProtKB-UniRule"/>
</dbReference>